<protein>
    <submittedName>
        <fullName evidence="3">Uncharacterized protein</fullName>
    </submittedName>
</protein>
<evidence type="ECO:0000256" key="1">
    <source>
        <dbReference type="SAM" id="MobiDB-lite"/>
    </source>
</evidence>
<dbReference type="WBParaSite" id="nRc.2.0.1.t16164-RA">
    <property type="protein sequence ID" value="nRc.2.0.1.t16164-RA"/>
    <property type="gene ID" value="nRc.2.0.1.g16164"/>
</dbReference>
<sequence>TLIAPAPQVAQTAPVIAQPTVQPQVPLPPLIASAHDSSATDGACGWRTPPPSTLRAEHGKTPSKRTTPRHEQRDKQKAREEAHKSSQATSTLKTKIMTTKTAVPAAQPRPARQANSHCSRHKSHSRDDCHGRDTQQSQTTSCDSRQREHRDDIPLHHTQSEQTCQVHSTGFYEEAHGRHFRRSPPKLTDFISLLHRDAEIQRRLEALKNQLKDVFKAPLPPPPMDVELATSTATSIPPTVTSQPPTVPTTGTMTTVTHTMSLPPTAPTSAPVTAFKQPP</sequence>
<name>A0A915IS07_ROMCU</name>
<feature type="compositionally biased region" description="Low complexity" evidence="1">
    <location>
        <begin position="267"/>
        <end position="279"/>
    </location>
</feature>
<reference evidence="3" key="1">
    <citation type="submission" date="2022-11" db="UniProtKB">
        <authorList>
            <consortium name="WormBaseParasite"/>
        </authorList>
    </citation>
    <scope>IDENTIFICATION</scope>
</reference>
<evidence type="ECO:0000313" key="3">
    <source>
        <dbReference type="WBParaSite" id="nRc.2.0.1.t16164-RA"/>
    </source>
</evidence>
<dbReference type="Proteomes" id="UP000887565">
    <property type="component" value="Unplaced"/>
</dbReference>
<proteinExistence type="predicted"/>
<accession>A0A915IS07</accession>
<feature type="region of interest" description="Disordered" evidence="1">
    <location>
        <begin position="258"/>
        <end position="279"/>
    </location>
</feature>
<feature type="region of interest" description="Disordered" evidence="1">
    <location>
        <begin position="27"/>
        <end position="149"/>
    </location>
</feature>
<keyword evidence="2" id="KW-1185">Reference proteome</keyword>
<organism evidence="2 3">
    <name type="scientific">Romanomermis culicivorax</name>
    <name type="common">Nematode worm</name>
    <dbReference type="NCBI Taxonomy" id="13658"/>
    <lineage>
        <taxon>Eukaryota</taxon>
        <taxon>Metazoa</taxon>
        <taxon>Ecdysozoa</taxon>
        <taxon>Nematoda</taxon>
        <taxon>Enoplea</taxon>
        <taxon>Dorylaimia</taxon>
        <taxon>Mermithida</taxon>
        <taxon>Mermithoidea</taxon>
        <taxon>Mermithidae</taxon>
        <taxon>Romanomermis</taxon>
    </lineage>
</organism>
<feature type="compositionally biased region" description="Basic and acidic residues" evidence="1">
    <location>
        <begin position="68"/>
        <end position="84"/>
    </location>
</feature>
<feature type="compositionally biased region" description="Polar residues" evidence="1">
    <location>
        <begin position="134"/>
        <end position="143"/>
    </location>
</feature>
<evidence type="ECO:0000313" key="2">
    <source>
        <dbReference type="Proteomes" id="UP000887565"/>
    </source>
</evidence>
<feature type="compositionally biased region" description="Polar residues" evidence="1">
    <location>
        <begin position="85"/>
        <end position="101"/>
    </location>
</feature>
<feature type="compositionally biased region" description="Low complexity" evidence="1">
    <location>
        <begin position="104"/>
        <end position="114"/>
    </location>
</feature>
<dbReference type="AlphaFoldDB" id="A0A915IS07"/>